<dbReference type="Proteomes" id="UP000466586">
    <property type="component" value="Unassembled WGS sequence"/>
</dbReference>
<accession>A0A7K1YE46</accession>
<dbReference type="AlphaFoldDB" id="A0A7K1YE46"/>
<reference evidence="1 2" key="1">
    <citation type="submission" date="2019-11" db="EMBL/GenBank/DDBJ databases">
        <title>Pedobacter sp. HMF7647 Genome sequencing and assembly.</title>
        <authorList>
            <person name="Kang H."/>
            <person name="Kim H."/>
            <person name="Joh K."/>
        </authorList>
    </citation>
    <scope>NUCLEOTIDE SEQUENCE [LARGE SCALE GENOMIC DNA]</scope>
    <source>
        <strain evidence="1 2">HMF7647</strain>
    </source>
</reference>
<gene>
    <name evidence="1" type="ORF">GS399_18070</name>
</gene>
<evidence type="ECO:0000313" key="2">
    <source>
        <dbReference type="Proteomes" id="UP000466586"/>
    </source>
</evidence>
<protein>
    <submittedName>
        <fullName evidence="1">Uncharacterized protein</fullName>
    </submittedName>
</protein>
<dbReference type="Gene3D" id="2.120.10.30">
    <property type="entry name" value="TolB, C-terminal domain"/>
    <property type="match status" value="2"/>
</dbReference>
<comment type="caution">
    <text evidence="1">The sequence shown here is derived from an EMBL/GenBank/DDBJ whole genome shotgun (WGS) entry which is preliminary data.</text>
</comment>
<dbReference type="InterPro" id="IPR011042">
    <property type="entry name" value="6-blade_b-propeller_TolB-like"/>
</dbReference>
<organism evidence="1 2">
    <name type="scientific">Hufsiella arboris</name>
    <dbReference type="NCBI Taxonomy" id="2695275"/>
    <lineage>
        <taxon>Bacteria</taxon>
        <taxon>Pseudomonadati</taxon>
        <taxon>Bacteroidota</taxon>
        <taxon>Sphingobacteriia</taxon>
        <taxon>Sphingobacteriales</taxon>
        <taxon>Sphingobacteriaceae</taxon>
        <taxon>Hufsiella</taxon>
    </lineage>
</organism>
<proteinExistence type="predicted"/>
<name>A0A7K1YE46_9SPHI</name>
<evidence type="ECO:0000313" key="1">
    <source>
        <dbReference type="EMBL" id="MXV52884.1"/>
    </source>
</evidence>
<sequence>MASNSISSHIIGITIAVDNQGIMYITDFAECTVLKVQPDGTASLLAGKKKVSALVDGKGGDARFSGPTAIRLAAEGYLVVTDGSGKAWWDVDKTLRKIYLGGTVRTFYKAKENEYIDDVAIAKRDKDFKASRYENYILAIESFADDYSSNYQIRHLSDTGEETPITALNANGFKNGYGYEAQFNTNFGYGSPLSLTVWQNTIYVADNGNDAIRTIRAAR</sequence>
<dbReference type="EMBL" id="WVHT01000011">
    <property type="protein sequence ID" value="MXV52884.1"/>
    <property type="molecule type" value="Genomic_DNA"/>
</dbReference>
<dbReference type="SUPFAM" id="SSF101898">
    <property type="entry name" value="NHL repeat"/>
    <property type="match status" value="1"/>
</dbReference>
<keyword evidence="2" id="KW-1185">Reference proteome</keyword>